<dbReference type="GeneID" id="14913489"/>
<dbReference type="SMART" id="SM00401">
    <property type="entry name" value="ZnF_GATA"/>
    <property type="match status" value="1"/>
</dbReference>
<keyword evidence="3" id="KW-0862">Zinc</keyword>
<dbReference type="Gene3D" id="3.30.50.10">
    <property type="entry name" value="Erythroid Transcription Factor GATA-1, subunit A"/>
    <property type="match status" value="1"/>
</dbReference>
<dbReference type="EMBL" id="KB008103">
    <property type="protein sequence ID" value="ELR12990.1"/>
    <property type="molecule type" value="Genomic_DNA"/>
</dbReference>
<dbReference type="Pfam" id="PF00320">
    <property type="entry name" value="GATA"/>
    <property type="match status" value="1"/>
</dbReference>
<organism evidence="7 8">
    <name type="scientific">Acanthamoeba castellanii (strain ATCC 30010 / Neff)</name>
    <dbReference type="NCBI Taxonomy" id="1257118"/>
    <lineage>
        <taxon>Eukaryota</taxon>
        <taxon>Amoebozoa</taxon>
        <taxon>Discosea</taxon>
        <taxon>Longamoebia</taxon>
        <taxon>Centramoebida</taxon>
        <taxon>Acanthamoebidae</taxon>
        <taxon>Acanthamoeba</taxon>
    </lineage>
</organism>
<name>L8GIT4_ACACF</name>
<evidence type="ECO:0000313" key="8">
    <source>
        <dbReference type="Proteomes" id="UP000011083"/>
    </source>
</evidence>
<proteinExistence type="predicted"/>
<accession>L8GIT4</accession>
<dbReference type="GO" id="GO:0008270">
    <property type="term" value="F:zinc ion binding"/>
    <property type="evidence" value="ECO:0007669"/>
    <property type="project" value="UniProtKB-KW"/>
</dbReference>
<reference evidence="7 8" key="1">
    <citation type="journal article" date="2013" name="Genome Biol.">
        <title>Genome of Acanthamoeba castellanii highlights extensive lateral gene transfer and early evolution of tyrosine kinase signaling.</title>
        <authorList>
            <person name="Clarke M."/>
            <person name="Lohan A.J."/>
            <person name="Liu B."/>
            <person name="Lagkouvardos I."/>
            <person name="Roy S."/>
            <person name="Zafar N."/>
            <person name="Bertelli C."/>
            <person name="Schilde C."/>
            <person name="Kianianmomeni A."/>
            <person name="Burglin T.R."/>
            <person name="Frech C."/>
            <person name="Turcotte B."/>
            <person name="Kopec K.O."/>
            <person name="Synnott J.M."/>
            <person name="Choo C."/>
            <person name="Paponov I."/>
            <person name="Finkler A."/>
            <person name="Soon Heng Tan C."/>
            <person name="Hutchins A.P."/>
            <person name="Weinmeier T."/>
            <person name="Rattei T."/>
            <person name="Chu J.S."/>
            <person name="Gimenez G."/>
            <person name="Irimia M."/>
            <person name="Rigden D.J."/>
            <person name="Fitzpatrick D.A."/>
            <person name="Lorenzo-Morales J."/>
            <person name="Bateman A."/>
            <person name="Chiu C.H."/>
            <person name="Tang P."/>
            <person name="Hegemann P."/>
            <person name="Fromm H."/>
            <person name="Raoult D."/>
            <person name="Greub G."/>
            <person name="Miranda-Saavedra D."/>
            <person name="Chen N."/>
            <person name="Nash P."/>
            <person name="Ginger M.L."/>
            <person name="Horn M."/>
            <person name="Schaap P."/>
            <person name="Caler L."/>
            <person name="Loftus B."/>
        </authorList>
    </citation>
    <scope>NUCLEOTIDE SEQUENCE [LARGE SCALE GENOMIC DNA]</scope>
    <source>
        <strain evidence="7 8">Neff</strain>
    </source>
</reference>
<evidence type="ECO:0000259" key="6">
    <source>
        <dbReference type="PROSITE" id="PS50114"/>
    </source>
</evidence>
<evidence type="ECO:0000256" key="4">
    <source>
        <dbReference type="PROSITE-ProRule" id="PRU00094"/>
    </source>
</evidence>
<evidence type="ECO:0000256" key="3">
    <source>
        <dbReference type="ARBA" id="ARBA00022833"/>
    </source>
</evidence>
<dbReference type="InterPro" id="IPR000679">
    <property type="entry name" value="Znf_GATA"/>
</dbReference>
<keyword evidence="8" id="KW-1185">Reference proteome</keyword>
<evidence type="ECO:0000256" key="2">
    <source>
        <dbReference type="ARBA" id="ARBA00022771"/>
    </source>
</evidence>
<keyword evidence="1" id="KW-0479">Metal-binding</keyword>
<dbReference type="PANTHER" id="PTHR47255:SF4">
    <property type="entry name" value="GATA ZINC FINGER DOMAIN-CONTAINING PROTEIN 12"/>
    <property type="match status" value="1"/>
</dbReference>
<dbReference type="CDD" id="cd00202">
    <property type="entry name" value="ZnF_GATA"/>
    <property type="match status" value="1"/>
</dbReference>
<evidence type="ECO:0000313" key="7">
    <source>
        <dbReference type="EMBL" id="ELR12990.1"/>
    </source>
</evidence>
<evidence type="ECO:0000256" key="5">
    <source>
        <dbReference type="SAM" id="MobiDB-lite"/>
    </source>
</evidence>
<gene>
    <name evidence="7" type="ORF">ACA1_096620</name>
</gene>
<feature type="region of interest" description="Disordered" evidence="5">
    <location>
        <begin position="71"/>
        <end position="94"/>
    </location>
</feature>
<protein>
    <submittedName>
        <fullName evidence="7">GATA zinc finger domain containing protein</fullName>
    </submittedName>
</protein>
<dbReference type="VEuPathDB" id="AmoebaDB:ACA1_096620"/>
<dbReference type="KEGG" id="acan:ACA1_096620"/>
<evidence type="ECO:0000256" key="1">
    <source>
        <dbReference type="ARBA" id="ARBA00022723"/>
    </source>
</evidence>
<dbReference type="OrthoDB" id="2162994at2759"/>
<feature type="domain" description="GATA-type" evidence="6">
    <location>
        <begin position="108"/>
        <end position="143"/>
    </location>
</feature>
<keyword evidence="2 4" id="KW-0863">Zinc-finger</keyword>
<dbReference type="PANTHER" id="PTHR47255">
    <property type="entry name" value="GATA TRANSCRIPTION FACTOR 22-RELATED"/>
    <property type="match status" value="1"/>
</dbReference>
<dbReference type="GO" id="GO:0006355">
    <property type="term" value="P:regulation of DNA-templated transcription"/>
    <property type="evidence" value="ECO:0007669"/>
    <property type="project" value="InterPro"/>
</dbReference>
<dbReference type="InterPro" id="IPR052138">
    <property type="entry name" value="GATA_ZnFinger_Domain"/>
</dbReference>
<dbReference type="Proteomes" id="UP000011083">
    <property type="component" value="Unassembled WGS sequence"/>
</dbReference>
<sequence>MHTTNNATPTTTTTTPIAFQQLAEATQEVLRLKTKKQEVGLTPEESNLFDLNRVLLQLHLRQLDVRLVRKRSHSSSSSSPGSSSPSSPASSDLFQGVTTGYQKRVKRVFAGRVCGRCGTAYTSQWRSGPHGPSTLCNACGIRHFRQLKRDARRGKCAAVAASSDDETLIDTRSPAESARRGSIQFVLN</sequence>
<dbReference type="InterPro" id="IPR013088">
    <property type="entry name" value="Znf_NHR/GATA"/>
</dbReference>
<dbReference type="PROSITE" id="PS50114">
    <property type="entry name" value="GATA_ZN_FINGER_2"/>
    <property type="match status" value="1"/>
</dbReference>
<dbReference type="GO" id="GO:0043565">
    <property type="term" value="F:sequence-specific DNA binding"/>
    <property type="evidence" value="ECO:0007669"/>
    <property type="project" value="InterPro"/>
</dbReference>
<dbReference type="SUPFAM" id="SSF57716">
    <property type="entry name" value="Glucocorticoid receptor-like (DNA-binding domain)"/>
    <property type="match status" value="1"/>
</dbReference>
<dbReference type="RefSeq" id="XP_004335003.1">
    <property type="nucleotide sequence ID" value="XM_004334955.1"/>
</dbReference>
<feature type="compositionally biased region" description="Low complexity" evidence="5">
    <location>
        <begin position="74"/>
        <end position="91"/>
    </location>
</feature>
<dbReference type="AlphaFoldDB" id="L8GIT4"/>